<evidence type="ECO:0000313" key="1">
    <source>
        <dbReference type="EMBL" id="TCV93353.1"/>
    </source>
</evidence>
<proteinExistence type="predicted"/>
<sequence length="171" mass="18530">MRKAVKARNDNRGIDPRHFVGVACFLLTLGSVLSDTSVATTPAVPMTEYSGITATKLLSTYESAYAAAGFHVAERSTYPERDGSTVTTVKFESGRAIPPGRRNGWVSLLFITTERCAPCRVQRDMFVPGDVSEYTPKEWVEAQQTFGAADAVALTEVKRKPGASVTPVFPP</sequence>
<evidence type="ECO:0000313" key="2">
    <source>
        <dbReference type="Proteomes" id="UP000295645"/>
    </source>
</evidence>
<organism evidence="1 2">
    <name type="scientific">Luteibacter rhizovicinus</name>
    <dbReference type="NCBI Taxonomy" id="242606"/>
    <lineage>
        <taxon>Bacteria</taxon>
        <taxon>Pseudomonadati</taxon>
        <taxon>Pseudomonadota</taxon>
        <taxon>Gammaproteobacteria</taxon>
        <taxon>Lysobacterales</taxon>
        <taxon>Rhodanobacteraceae</taxon>
        <taxon>Luteibacter</taxon>
    </lineage>
</organism>
<dbReference type="AlphaFoldDB" id="A0A4R3YQW6"/>
<dbReference type="EMBL" id="SMCS01000005">
    <property type="protein sequence ID" value="TCV93353.1"/>
    <property type="molecule type" value="Genomic_DNA"/>
</dbReference>
<reference evidence="1 2" key="1">
    <citation type="submission" date="2019-03" db="EMBL/GenBank/DDBJ databases">
        <title>Above-ground endophytic microbial communities from plants in different locations in the United States.</title>
        <authorList>
            <person name="Frank C."/>
        </authorList>
    </citation>
    <scope>NUCLEOTIDE SEQUENCE [LARGE SCALE GENOMIC DNA]</scope>
    <source>
        <strain evidence="1 2">LP_13_YM</strain>
    </source>
</reference>
<accession>A0A4R3YQW6</accession>
<comment type="caution">
    <text evidence="1">The sequence shown here is derived from an EMBL/GenBank/DDBJ whole genome shotgun (WGS) entry which is preliminary data.</text>
</comment>
<gene>
    <name evidence="1" type="ORF">EC912_105213</name>
</gene>
<name>A0A4R3YQW6_9GAMM</name>
<keyword evidence="2" id="KW-1185">Reference proteome</keyword>
<dbReference type="Proteomes" id="UP000295645">
    <property type="component" value="Unassembled WGS sequence"/>
</dbReference>
<protein>
    <submittedName>
        <fullName evidence="1">Uncharacterized protein</fullName>
    </submittedName>
</protein>